<dbReference type="InterPro" id="IPR003594">
    <property type="entry name" value="HATPase_dom"/>
</dbReference>
<evidence type="ECO:0000313" key="17">
    <source>
        <dbReference type="Proteomes" id="UP000061457"/>
    </source>
</evidence>
<dbReference type="InterPro" id="IPR058619">
    <property type="entry name" value="PhoQ/CarS-like_HATPase"/>
</dbReference>
<evidence type="ECO:0000256" key="2">
    <source>
        <dbReference type="ARBA" id="ARBA00004370"/>
    </source>
</evidence>
<dbReference type="EMBL" id="CP013187">
    <property type="protein sequence ID" value="ALO42371.1"/>
    <property type="molecule type" value="Genomic_DNA"/>
</dbReference>
<comment type="catalytic activity">
    <reaction evidence="1">
        <text>ATP + protein L-histidine = ADP + protein N-phospho-L-histidine.</text>
        <dbReference type="EC" id="2.7.13.3"/>
    </reaction>
</comment>
<evidence type="ECO:0000259" key="14">
    <source>
        <dbReference type="PROSITE" id="PS50109"/>
    </source>
</evidence>
<evidence type="ECO:0000256" key="10">
    <source>
        <dbReference type="ARBA" id="ARBA00022989"/>
    </source>
</evidence>
<evidence type="ECO:0000313" key="16">
    <source>
        <dbReference type="EMBL" id="ALO42371.1"/>
    </source>
</evidence>
<dbReference type="GO" id="GO:0005524">
    <property type="term" value="F:ATP binding"/>
    <property type="evidence" value="ECO:0007669"/>
    <property type="project" value="UniProtKB-KW"/>
</dbReference>
<keyword evidence="8 16" id="KW-0418">Kinase</keyword>
<dbReference type="PRINTS" id="PR00344">
    <property type="entry name" value="BCTRLSENSOR"/>
</dbReference>
<feature type="transmembrane region" description="Helical" evidence="13">
    <location>
        <begin position="170"/>
        <end position="191"/>
    </location>
</feature>
<keyword evidence="7" id="KW-0547">Nucleotide-binding</keyword>
<keyword evidence="4" id="KW-0597">Phosphoprotein</keyword>
<dbReference type="GO" id="GO:0000160">
    <property type="term" value="P:phosphorelay signal transduction system"/>
    <property type="evidence" value="ECO:0007669"/>
    <property type="project" value="UniProtKB-KW"/>
</dbReference>
<dbReference type="AlphaFoldDB" id="A0A0S2K2T6"/>
<name>A0A0S2K2T6_9GAMM</name>
<feature type="domain" description="HAMP" evidence="15">
    <location>
        <begin position="190"/>
        <end position="241"/>
    </location>
</feature>
<feature type="transmembrane region" description="Helical" evidence="13">
    <location>
        <begin position="15"/>
        <end position="38"/>
    </location>
</feature>
<evidence type="ECO:0000259" key="15">
    <source>
        <dbReference type="PROSITE" id="PS50885"/>
    </source>
</evidence>
<dbReference type="PROSITE" id="PS50885">
    <property type="entry name" value="HAMP"/>
    <property type="match status" value="1"/>
</dbReference>
<feature type="domain" description="Histidine kinase" evidence="14">
    <location>
        <begin position="249"/>
        <end position="443"/>
    </location>
</feature>
<dbReference type="CDD" id="cd16954">
    <property type="entry name" value="HATPase_PhoQ-like"/>
    <property type="match status" value="1"/>
</dbReference>
<evidence type="ECO:0000256" key="12">
    <source>
        <dbReference type="ARBA" id="ARBA00023136"/>
    </source>
</evidence>
<protein>
    <recommendedName>
        <fullName evidence="3">histidine kinase</fullName>
        <ecNumber evidence="3">2.7.13.3</ecNumber>
    </recommendedName>
</protein>
<evidence type="ECO:0000256" key="8">
    <source>
        <dbReference type="ARBA" id="ARBA00022777"/>
    </source>
</evidence>
<keyword evidence="12 13" id="KW-0472">Membrane</keyword>
<dbReference type="Gene3D" id="1.10.287.130">
    <property type="match status" value="1"/>
</dbReference>
<dbReference type="EC" id="2.7.13.3" evidence="3"/>
<evidence type="ECO:0000256" key="6">
    <source>
        <dbReference type="ARBA" id="ARBA00022692"/>
    </source>
</evidence>
<dbReference type="SMART" id="SM00387">
    <property type="entry name" value="HATPase_c"/>
    <property type="match status" value="1"/>
</dbReference>
<dbReference type="PANTHER" id="PTHR45436:SF4">
    <property type="entry name" value="SENSOR PROTEIN PHOQ"/>
    <property type="match status" value="1"/>
</dbReference>
<keyword evidence="10 13" id="KW-1133">Transmembrane helix</keyword>
<organism evidence="16 17">
    <name type="scientific">Pseudoalteromonas phenolica</name>
    <dbReference type="NCBI Taxonomy" id="161398"/>
    <lineage>
        <taxon>Bacteria</taxon>
        <taxon>Pseudomonadati</taxon>
        <taxon>Pseudomonadota</taxon>
        <taxon>Gammaproteobacteria</taxon>
        <taxon>Alteromonadales</taxon>
        <taxon>Pseudoalteromonadaceae</taxon>
        <taxon>Pseudoalteromonas</taxon>
    </lineage>
</organism>
<dbReference type="KEGG" id="pphe:PP2015_1870"/>
<comment type="subcellular location">
    <subcellularLocation>
        <location evidence="2">Membrane</location>
    </subcellularLocation>
</comment>
<keyword evidence="11" id="KW-0902">Two-component regulatory system</keyword>
<accession>A0A0S2K2T6</accession>
<dbReference type="InterPro" id="IPR003660">
    <property type="entry name" value="HAMP_dom"/>
</dbReference>
<keyword evidence="9" id="KW-0067">ATP-binding</keyword>
<dbReference type="SUPFAM" id="SSF55874">
    <property type="entry name" value="ATPase domain of HSP90 chaperone/DNA topoisomerase II/histidine kinase"/>
    <property type="match status" value="1"/>
</dbReference>
<gene>
    <name evidence="16" type="ORF">PP2015_1870</name>
</gene>
<proteinExistence type="predicted"/>
<dbReference type="Proteomes" id="UP000061457">
    <property type="component" value="Chromosome I"/>
</dbReference>
<evidence type="ECO:0000256" key="9">
    <source>
        <dbReference type="ARBA" id="ARBA00022840"/>
    </source>
</evidence>
<dbReference type="PANTHER" id="PTHR45436">
    <property type="entry name" value="SENSOR HISTIDINE KINASE YKOH"/>
    <property type="match status" value="1"/>
</dbReference>
<evidence type="ECO:0000256" key="11">
    <source>
        <dbReference type="ARBA" id="ARBA00023012"/>
    </source>
</evidence>
<evidence type="ECO:0000256" key="13">
    <source>
        <dbReference type="SAM" id="Phobius"/>
    </source>
</evidence>
<dbReference type="GO" id="GO:0004673">
    <property type="term" value="F:protein histidine kinase activity"/>
    <property type="evidence" value="ECO:0007669"/>
    <property type="project" value="UniProtKB-EC"/>
</dbReference>
<dbReference type="InterPro" id="IPR050428">
    <property type="entry name" value="TCS_sensor_his_kinase"/>
</dbReference>
<evidence type="ECO:0000256" key="3">
    <source>
        <dbReference type="ARBA" id="ARBA00012438"/>
    </source>
</evidence>
<dbReference type="OrthoDB" id="9788100at2"/>
<evidence type="ECO:0000256" key="7">
    <source>
        <dbReference type="ARBA" id="ARBA00022741"/>
    </source>
</evidence>
<dbReference type="GO" id="GO:0005886">
    <property type="term" value="C:plasma membrane"/>
    <property type="evidence" value="ECO:0007669"/>
    <property type="project" value="TreeGrafter"/>
</dbReference>
<evidence type="ECO:0000256" key="1">
    <source>
        <dbReference type="ARBA" id="ARBA00000085"/>
    </source>
</evidence>
<dbReference type="PROSITE" id="PS50109">
    <property type="entry name" value="HIS_KIN"/>
    <property type="match status" value="1"/>
</dbReference>
<keyword evidence="6 13" id="KW-0812">Transmembrane</keyword>
<keyword evidence="17" id="KW-1185">Reference proteome</keyword>
<dbReference type="PATRIC" id="fig|161398.10.peg.1898"/>
<evidence type="ECO:0000256" key="5">
    <source>
        <dbReference type="ARBA" id="ARBA00022679"/>
    </source>
</evidence>
<sequence>MVNSTQVPLKIRQGFVLVFVLIIALPFLFYSVSSAYYASLVDSTENNLEAHLYSLISEVEFIDESVKMPNTILAPELNRIDSDTFALIYQNNDLVWYSESAVSLEFNPNSIDSETGASEFKQVFYQGNSYWQLSLTVILGNAEQSQQAVFILLRDDKALTDVLSEFTDTLMTWMLILGAIMTLLMGLGFLWNMRPLQRLDKEIKAIESGKKERLSHSYPIELQAITEDLNLLLESQRRQKERYRASLSDLAHALKTPLAILKSSPMANDNDAQEQLDRINSMIEHQLKRAATGGTDTWKKTTSIGPVLESILNAMKKVYHQKAIEFQSNCPEQTKFLGDKTDLMEILGNLIDNACKACNETVRVNVISNEKILTIEISDDGPGIELSARKKLLQRGTRLDTYESGHGVGLAIVADLVNDYQGTIEIGSAPLGGALFIVEFKYD</sequence>
<evidence type="ECO:0000256" key="4">
    <source>
        <dbReference type="ARBA" id="ARBA00022553"/>
    </source>
</evidence>
<dbReference type="STRING" id="161398.PP2015_1870"/>
<dbReference type="InterPro" id="IPR005467">
    <property type="entry name" value="His_kinase_dom"/>
</dbReference>
<dbReference type="Gene3D" id="3.30.565.10">
    <property type="entry name" value="Histidine kinase-like ATPase, C-terminal domain"/>
    <property type="match status" value="1"/>
</dbReference>
<keyword evidence="5" id="KW-0808">Transferase</keyword>
<dbReference type="RefSeq" id="WP_058030033.1">
    <property type="nucleotide sequence ID" value="NZ_CP013187.1"/>
</dbReference>
<dbReference type="Pfam" id="PF02518">
    <property type="entry name" value="HATPase_c"/>
    <property type="match status" value="1"/>
</dbReference>
<dbReference type="InterPro" id="IPR004358">
    <property type="entry name" value="Sig_transdc_His_kin-like_C"/>
</dbReference>
<reference evidence="16 17" key="1">
    <citation type="submission" date="2015-11" db="EMBL/GenBank/DDBJ databases">
        <authorList>
            <person name="Zhang Y."/>
            <person name="Guo Z."/>
        </authorList>
    </citation>
    <scope>NUCLEOTIDE SEQUENCE [LARGE SCALE GENOMIC DNA]</scope>
    <source>
        <strain evidence="16 17">KCTC 12086</strain>
    </source>
</reference>
<dbReference type="InterPro" id="IPR036890">
    <property type="entry name" value="HATPase_C_sf"/>
</dbReference>